<evidence type="ECO:0000259" key="2">
    <source>
        <dbReference type="Pfam" id="PF13439"/>
    </source>
</evidence>
<dbReference type="Proteomes" id="UP000009325">
    <property type="component" value="Unassembled WGS sequence"/>
</dbReference>
<organism evidence="3 4">
    <name type="scientific">Lactobacillus equicursoris 66c</name>
    <dbReference type="NCBI Taxonomy" id="872326"/>
    <lineage>
        <taxon>Bacteria</taxon>
        <taxon>Bacillati</taxon>
        <taxon>Bacillota</taxon>
        <taxon>Bacilli</taxon>
        <taxon>Lactobacillales</taxon>
        <taxon>Lactobacillaceae</taxon>
        <taxon>Lactobacillus</taxon>
    </lineage>
</organism>
<dbReference type="EC" id="2.4.1.-" evidence="3"/>
<dbReference type="InterPro" id="IPR028098">
    <property type="entry name" value="Glyco_trans_4-like_N"/>
</dbReference>
<name>K0NED0_9LACO</name>
<protein>
    <submittedName>
        <fullName evidence="3">Glycosyl transferase family 1</fullName>
        <ecNumber evidence="3">2.4.1.-</ecNumber>
    </submittedName>
</protein>
<evidence type="ECO:0000313" key="4">
    <source>
        <dbReference type="Proteomes" id="UP000009325"/>
    </source>
</evidence>
<keyword evidence="3" id="KW-0328">Glycosyltransferase</keyword>
<gene>
    <name evidence="3" type="ORF">BN146_02725</name>
</gene>
<dbReference type="GO" id="GO:0016757">
    <property type="term" value="F:glycosyltransferase activity"/>
    <property type="evidence" value="ECO:0007669"/>
    <property type="project" value="UniProtKB-KW"/>
</dbReference>
<dbReference type="EMBL" id="CALZ01000052">
    <property type="protein sequence ID" value="CCK83182.1"/>
    <property type="molecule type" value="Genomic_DNA"/>
</dbReference>
<accession>K0NED0</accession>
<feature type="domain" description="Glycosyltransferase subfamily 4-like N-terminal" evidence="2">
    <location>
        <begin position="13"/>
        <end position="175"/>
    </location>
</feature>
<dbReference type="SUPFAM" id="SSF53756">
    <property type="entry name" value="UDP-Glycosyltransferase/glycogen phosphorylase"/>
    <property type="match status" value="1"/>
</dbReference>
<proteinExistence type="predicted"/>
<evidence type="ECO:0000313" key="3">
    <source>
        <dbReference type="EMBL" id="CCK83182.1"/>
    </source>
</evidence>
<dbReference type="InterPro" id="IPR050194">
    <property type="entry name" value="Glycosyltransferase_grp1"/>
</dbReference>
<dbReference type="AlphaFoldDB" id="K0NED0"/>
<reference evidence="3 4" key="1">
    <citation type="submission" date="2012-08" db="EMBL/GenBank/DDBJ databases">
        <title>Draft Genome Sequences of Lactobacillus equicursoris CIP 110162T, isolated from thoroughbred racehorse feces and Lactobacillus sp. CRBIP 24.137 isolated from urine of human.</title>
        <authorList>
            <person name="Cousin S."/>
            <person name="Loux V."/>
            <person name="Ma L."/>
            <person name="Creno S."/>
            <person name="Clermont D."/>
            <person name="Bizet C."/>
            <person name="Bouchier C."/>
        </authorList>
    </citation>
    <scope>NUCLEOTIDE SEQUENCE [LARGE SCALE GENOMIC DNA]</scope>
    <source>
        <strain evidence="3 4">66c</strain>
    </source>
</reference>
<dbReference type="PANTHER" id="PTHR45947">
    <property type="entry name" value="SULFOQUINOVOSYL TRANSFERASE SQD2"/>
    <property type="match status" value="1"/>
</dbReference>
<comment type="caution">
    <text evidence="3">The sequence shown here is derived from an EMBL/GenBank/DDBJ whole genome shotgun (WGS) entry which is preliminary data.</text>
</comment>
<dbReference type="Gene3D" id="3.40.50.2000">
    <property type="entry name" value="Glycogen Phosphorylase B"/>
    <property type="match status" value="2"/>
</dbReference>
<feature type="domain" description="Glycosyl transferase family 1" evidence="1">
    <location>
        <begin position="183"/>
        <end position="301"/>
    </location>
</feature>
<dbReference type="PANTHER" id="PTHR45947:SF3">
    <property type="entry name" value="SULFOQUINOVOSYL TRANSFERASE SQD2"/>
    <property type="match status" value="1"/>
</dbReference>
<dbReference type="RefSeq" id="WP_009557708.1">
    <property type="nucleotide sequence ID" value="NZ_CALZ01000052.1"/>
</dbReference>
<keyword evidence="3" id="KW-0808">Transferase</keyword>
<dbReference type="InterPro" id="IPR001296">
    <property type="entry name" value="Glyco_trans_1"/>
</dbReference>
<dbReference type="Pfam" id="PF13439">
    <property type="entry name" value="Glyco_transf_4"/>
    <property type="match status" value="1"/>
</dbReference>
<evidence type="ECO:0000259" key="1">
    <source>
        <dbReference type="Pfam" id="PF00534"/>
    </source>
</evidence>
<dbReference type="Pfam" id="PF00534">
    <property type="entry name" value="Glycos_transf_1"/>
    <property type="match status" value="1"/>
</dbReference>
<sequence length="366" mass="41988">MKKILVIGLTERMGGVETFIYNTTRFSDKSKYEYDFLCHGTEHTVFQNEITKFYNGVNHFYFVPSFKHQPIASYKALNNFFRAHASEYAYVHLETGATSEIIYVLPFVKKYNLKVITHSHNGNGYSPVINSLFRPAVNKVSIKELSCSKEATDWLFGSSKESDVEIINNGIDTHRFTFDADARKRIRRKYKLTENDLVIGHIGRFSEQKNHKFILQVFAEVLKMNPNARLMLIGTGELENEVKRQAEDLAIFDRVIWAGVHNNTEDYYSAFDVFFMPSLYEGLPVVGIESQSEGLPCVFSDQITQQLAITDLCEFKPLNDSVSDWARSILSKRNAGEKRRLYAKKVAEAGYSIEATIKQLEKVYEV</sequence>